<sequence length="109" mass="11969">MSYEEYQAKLAADKAEGQRQADEFNRRFPIGTPVMAYPGIRPDDPIAVAYQQRVEDGRTFGTSDPCERLETVTRTPAWILGHGEPVVSVEGYAGGICLTHIDVIPESAS</sequence>
<protein>
    <submittedName>
        <fullName evidence="1">Uncharacterized protein</fullName>
    </submittedName>
</protein>
<organism evidence="1 2">
    <name type="scientific">Streptomyces lavendulocolor</name>
    <dbReference type="NCBI Taxonomy" id="67316"/>
    <lineage>
        <taxon>Bacteria</taxon>
        <taxon>Bacillati</taxon>
        <taxon>Actinomycetota</taxon>
        <taxon>Actinomycetes</taxon>
        <taxon>Kitasatosporales</taxon>
        <taxon>Streptomycetaceae</taxon>
        <taxon>Streptomyces</taxon>
    </lineage>
</organism>
<dbReference type="RefSeq" id="WP_359655353.1">
    <property type="nucleotide sequence ID" value="NZ_JBEXZP010000082.1"/>
</dbReference>
<accession>A0ABV2WC17</accession>
<dbReference type="Proteomes" id="UP001550378">
    <property type="component" value="Unassembled WGS sequence"/>
</dbReference>
<comment type="caution">
    <text evidence="1">The sequence shown here is derived from an EMBL/GenBank/DDBJ whole genome shotgun (WGS) entry which is preliminary data.</text>
</comment>
<reference evidence="1 2" key="1">
    <citation type="submission" date="2024-06" db="EMBL/GenBank/DDBJ databases">
        <title>The Natural Products Discovery Center: Release of the First 8490 Sequenced Strains for Exploring Actinobacteria Biosynthetic Diversity.</title>
        <authorList>
            <person name="Kalkreuter E."/>
            <person name="Kautsar S.A."/>
            <person name="Yang D."/>
            <person name="Bader C.D."/>
            <person name="Teijaro C.N."/>
            <person name="Fluegel L."/>
            <person name="Davis C.M."/>
            <person name="Simpson J.R."/>
            <person name="Lauterbach L."/>
            <person name="Steele A.D."/>
            <person name="Gui C."/>
            <person name="Meng S."/>
            <person name="Li G."/>
            <person name="Viehrig K."/>
            <person name="Ye F."/>
            <person name="Su P."/>
            <person name="Kiefer A.F."/>
            <person name="Nichols A."/>
            <person name="Cepeda A.J."/>
            <person name="Yan W."/>
            <person name="Fan B."/>
            <person name="Jiang Y."/>
            <person name="Adhikari A."/>
            <person name="Zheng C.-J."/>
            <person name="Schuster L."/>
            <person name="Cowan T.M."/>
            <person name="Smanski M.J."/>
            <person name="Chevrette M.G."/>
            <person name="De Carvalho L.P.S."/>
            <person name="Shen B."/>
        </authorList>
    </citation>
    <scope>NUCLEOTIDE SEQUENCE [LARGE SCALE GENOMIC DNA]</scope>
    <source>
        <strain evidence="1 2">NPDC006337</strain>
    </source>
</reference>
<evidence type="ECO:0000313" key="2">
    <source>
        <dbReference type="Proteomes" id="UP001550378"/>
    </source>
</evidence>
<dbReference type="EMBL" id="JBEXZR010000029">
    <property type="protein sequence ID" value="MEU0710910.1"/>
    <property type="molecule type" value="Genomic_DNA"/>
</dbReference>
<gene>
    <name evidence="1" type="ORF">ABZ508_26465</name>
</gene>
<proteinExistence type="predicted"/>
<keyword evidence="2" id="KW-1185">Reference proteome</keyword>
<name>A0ABV2WC17_9ACTN</name>
<evidence type="ECO:0000313" key="1">
    <source>
        <dbReference type="EMBL" id="MEU0710910.1"/>
    </source>
</evidence>